<dbReference type="Proteomes" id="UP000483379">
    <property type="component" value="Unassembled WGS sequence"/>
</dbReference>
<proteinExistence type="predicted"/>
<dbReference type="EMBL" id="JAAIJQ010000002">
    <property type="protein sequence ID" value="NEV60474.1"/>
    <property type="molecule type" value="Genomic_DNA"/>
</dbReference>
<evidence type="ECO:0000313" key="2">
    <source>
        <dbReference type="Proteomes" id="UP000483379"/>
    </source>
</evidence>
<name>A0A6M0JTL5_9GAMM</name>
<gene>
    <name evidence="1" type="ORF">G3446_00970</name>
</gene>
<reference evidence="1 2" key="1">
    <citation type="submission" date="2020-02" db="EMBL/GenBank/DDBJ databases">
        <title>Genome sequences of Thiorhodococcus mannitoliphagus and Thiorhodococcus minor, purple sulfur photosynthetic bacteria in the gammaproteobacterial family, Chromatiaceae.</title>
        <authorList>
            <person name="Aviles F.A."/>
            <person name="Meyer T.E."/>
            <person name="Kyndt J.A."/>
        </authorList>
    </citation>
    <scope>NUCLEOTIDE SEQUENCE [LARGE SCALE GENOMIC DNA]</scope>
    <source>
        <strain evidence="1 2">DSM 11518</strain>
    </source>
</reference>
<keyword evidence="2" id="KW-1185">Reference proteome</keyword>
<evidence type="ECO:0000313" key="1">
    <source>
        <dbReference type="EMBL" id="NEV60474.1"/>
    </source>
</evidence>
<dbReference type="AlphaFoldDB" id="A0A6M0JTL5"/>
<sequence>MPAVDTLAVQQLLSPDERLEVLSFPTVGRMRQIGEIAGYASPAYAVPVASGQTLVVALDSPSNSAYFNIHDAADATGAAVFRGEVEGREARIKTESDATYVIRPFQPRAMARRDEVAPYALTIERQ</sequence>
<comment type="caution">
    <text evidence="1">The sequence shown here is derived from an EMBL/GenBank/DDBJ whole genome shotgun (WGS) entry which is preliminary data.</text>
</comment>
<protein>
    <submittedName>
        <fullName evidence="1">Uncharacterized protein</fullName>
    </submittedName>
</protein>
<dbReference type="Gene3D" id="2.60.120.380">
    <property type="match status" value="1"/>
</dbReference>
<accession>A0A6M0JTL5</accession>
<dbReference type="RefSeq" id="WP_164450519.1">
    <property type="nucleotide sequence ID" value="NZ_JAAIJQ010000002.1"/>
</dbReference>
<organism evidence="1 2">
    <name type="scientific">Thiorhodococcus minor</name>
    <dbReference type="NCBI Taxonomy" id="57489"/>
    <lineage>
        <taxon>Bacteria</taxon>
        <taxon>Pseudomonadati</taxon>
        <taxon>Pseudomonadota</taxon>
        <taxon>Gammaproteobacteria</taxon>
        <taxon>Chromatiales</taxon>
        <taxon>Chromatiaceae</taxon>
        <taxon>Thiorhodococcus</taxon>
    </lineage>
</organism>